<feature type="region of interest" description="Disordered" evidence="1">
    <location>
        <begin position="340"/>
        <end position="368"/>
    </location>
</feature>
<dbReference type="GeneID" id="59334716"/>
<dbReference type="Proteomes" id="UP000593566">
    <property type="component" value="Unassembled WGS sequence"/>
</dbReference>
<accession>A0A8H6C6J6</accession>
<organism evidence="2 3">
    <name type="scientific">Letharia lupina</name>
    <dbReference type="NCBI Taxonomy" id="560253"/>
    <lineage>
        <taxon>Eukaryota</taxon>
        <taxon>Fungi</taxon>
        <taxon>Dikarya</taxon>
        <taxon>Ascomycota</taxon>
        <taxon>Pezizomycotina</taxon>
        <taxon>Lecanoromycetes</taxon>
        <taxon>OSLEUM clade</taxon>
        <taxon>Lecanoromycetidae</taxon>
        <taxon>Lecanorales</taxon>
        <taxon>Lecanorineae</taxon>
        <taxon>Parmeliaceae</taxon>
        <taxon>Letharia</taxon>
    </lineage>
</organism>
<comment type="caution">
    <text evidence="2">The sequence shown here is derived from an EMBL/GenBank/DDBJ whole genome shotgun (WGS) entry which is preliminary data.</text>
</comment>
<feature type="compositionally biased region" description="Polar residues" evidence="1">
    <location>
        <begin position="399"/>
        <end position="430"/>
    </location>
</feature>
<protein>
    <submittedName>
        <fullName evidence="2">Uncharacterized protein</fullName>
    </submittedName>
</protein>
<feature type="region of interest" description="Disordered" evidence="1">
    <location>
        <begin position="385"/>
        <end position="434"/>
    </location>
</feature>
<feature type="region of interest" description="Disordered" evidence="1">
    <location>
        <begin position="455"/>
        <end position="505"/>
    </location>
</feature>
<dbReference type="AlphaFoldDB" id="A0A8H6C6J6"/>
<evidence type="ECO:0000313" key="2">
    <source>
        <dbReference type="EMBL" id="KAF6217903.1"/>
    </source>
</evidence>
<name>A0A8H6C6J6_9LECA</name>
<dbReference type="EMBL" id="JACCJB010000024">
    <property type="protein sequence ID" value="KAF6217903.1"/>
    <property type="molecule type" value="Genomic_DNA"/>
</dbReference>
<reference evidence="2 3" key="1">
    <citation type="journal article" date="2020" name="Genomics">
        <title>Complete, high-quality genomes from long-read metagenomic sequencing of two wolf lichen thalli reveals enigmatic genome architecture.</title>
        <authorList>
            <person name="McKenzie S.K."/>
            <person name="Walston R.F."/>
            <person name="Allen J.L."/>
        </authorList>
    </citation>
    <scope>NUCLEOTIDE SEQUENCE [LARGE SCALE GENOMIC DNA]</scope>
    <source>
        <strain evidence="2">WasteWater1</strain>
    </source>
</reference>
<sequence>MPRGRARHQTWASDQLRVLQKLYEECYRFVIQKVPSSYNRPRGLKDTTCRHSDCPNKVTPPGSYRASLEKLGDCDPASNVIGYEAIDSLKNVRKTEKGSQGRRGLGASGQEWWCLKCLEALFVDLRQHVWKHKPDGSTLYVHPLTSVQYWIIPERRTIPQYGGIYYTLRAPQMHLLAKWQGVKTFDELCDRPAEGHFDLPEDPADGPFTLYLGHDEESFYLDTVTRDMRGVLAENKVCEINACDVRGCSLSEAFRRLDKKEDRMVEEKWMPIMAERKRKADAGAEEEGQCAEEQLTGRSGELAEEAVSEKPEKPTDSVHALFEGYRRAVPVVYVGNDLPANSGKRKRCDLDQSQEPARPNTFVPQASGSVLAHITRRTNKAAQACSASPDLTRSPFDSAHSSGTQVGCQAVSRPNSTARTTQDAALSSSPAFDRQLPARTSARFLEVANGREDPLSLVSQAGSGPYATAAVQPSPPPKFAPNPASRLCHRKPRVNSGAPTVEQER</sequence>
<gene>
    <name evidence="2" type="ORF">HO133_006315</name>
</gene>
<feature type="region of interest" description="Disordered" evidence="1">
    <location>
        <begin position="276"/>
        <end position="315"/>
    </location>
</feature>
<keyword evidence="3" id="KW-1185">Reference proteome</keyword>
<evidence type="ECO:0000256" key="1">
    <source>
        <dbReference type="SAM" id="MobiDB-lite"/>
    </source>
</evidence>
<dbReference type="RefSeq" id="XP_037147338.1">
    <property type="nucleotide sequence ID" value="XM_037297213.1"/>
</dbReference>
<proteinExistence type="predicted"/>
<evidence type="ECO:0000313" key="3">
    <source>
        <dbReference type="Proteomes" id="UP000593566"/>
    </source>
</evidence>